<protein>
    <submittedName>
        <fullName evidence="1">Uncharacterized protein</fullName>
    </submittedName>
</protein>
<dbReference type="AlphaFoldDB" id="A0A645GSI4"/>
<proteinExistence type="predicted"/>
<sequence length="65" mass="7086">MFPGTPSIIIAAIWSLFWFIADFTDSISLNVHTIVSFITSSGTPRLVGALNVSVPEPDFTSRQSE</sequence>
<name>A0A645GSI4_9ZZZZ</name>
<accession>A0A645GSI4</accession>
<comment type="caution">
    <text evidence="1">The sequence shown here is derived from an EMBL/GenBank/DDBJ whole genome shotgun (WGS) entry which is preliminary data.</text>
</comment>
<reference evidence="1" key="1">
    <citation type="submission" date="2019-08" db="EMBL/GenBank/DDBJ databases">
        <authorList>
            <person name="Kucharzyk K."/>
            <person name="Murdoch R.W."/>
            <person name="Higgins S."/>
            <person name="Loffler F."/>
        </authorList>
    </citation>
    <scope>NUCLEOTIDE SEQUENCE</scope>
</reference>
<dbReference type="EMBL" id="VSSQ01080746">
    <property type="protein sequence ID" value="MPN29867.1"/>
    <property type="molecule type" value="Genomic_DNA"/>
</dbReference>
<gene>
    <name evidence="1" type="ORF">SDC9_177320</name>
</gene>
<evidence type="ECO:0000313" key="1">
    <source>
        <dbReference type="EMBL" id="MPN29867.1"/>
    </source>
</evidence>
<organism evidence="1">
    <name type="scientific">bioreactor metagenome</name>
    <dbReference type="NCBI Taxonomy" id="1076179"/>
    <lineage>
        <taxon>unclassified sequences</taxon>
        <taxon>metagenomes</taxon>
        <taxon>ecological metagenomes</taxon>
    </lineage>
</organism>